<feature type="chain" id="PRO_5042078927" description="EGF-like domain-containing protein" evidence="3">
    <location>
        <begin position="16"/>
        <end position="211"/>
    </location>
</feature>
<gene>
    <name evidence="5" type="ORF">ECRASSUSDP1_LOCUS17864</name>
</gene>
<accession>A0AAD1XPM0</accession>
<evidence type="ECO:0000256" key="2">
    <source>
        <dbReference type="SAM" id="Phobius"/>
    </source>
</evidence>
<keyword evidence="3" id="KW-0732">Signal</keyword>
<dbReference type="SUPFAM" id="SSF57196">
    <property type="entry name" value="EGF/Laminin"/>
    <property type="match status" value="1"/>
</dbReference>
<feature type="transmembrane region" description="Helical" evidence="2">
    <location>
        <begin position="160"/>
        <end position="182"/>
    </location>
</feature>
<dbReference type="EMBL" id="CAMPGE010018054">
    <property type="protein sequence ID" value="CAI2376494.1"/>
    <property type="molecule type" value="Genomic_DNA"/>
</dbReference>
<evidence type="ECO:0000313" key="5">
    <source>
        <dbReference type="EMBL" id="CAI2376494.1"/>
    </source>
</evidence>
<keyword evidence="2" id="KW-0472">Membrane</keyword>
<evidence type="ECO:0000259" key="4">
    <source>
        <dbReference type="PROSITE" id="PS00022"/>
    </source>
</evidence>
<dbReference type="Proteomes" id="UP001295684">
    <property type="component" value="Unassembled WGS sequence"/>
</dbReference>
<feature type="signal peptide" evidence="3">
    <location>
        <begin position="1"/>
        <end position="15"/>
    </location>
</feature>
<sequence>MKVLILACLLVLCSAINSFTIGSTTAMEDSEFDNYIRSPQKRREQHQSKELNERLISEEKQRLQQLSGTGDITDEYLDEKIINLARREASQFMLQRYAREWQINRVILQNNVSRGDSLDDCDEGCYDHGICRNFTCYCYKEYSGDKCEKLVDDYEDGVKYYIVALICFITLLLAFTLNCILIGTGEDIKYDNDEEQKEEEKEEAEGEDEEE</sequence>
<name>A0AAD1XPM0_EUPCR</name>
<dbReference type="PROSITE" id="PS00022">
    <property type="entry name" value="EGF_1"/>
    <property type="match status" value="1"/>
</dbReference>
<feature type="region of interest" description="Disordered" evidence="1">
    <location>
        <begin position="191"/>
        <end position="211"/>
    </location>
</feature>
<keyword evidence="6" id="KW-1185">Reference proteome</keyword>
<reference evidence="5" key="1">
    <citation type="submission" date="2023-07" db="EMBL/GenBank/DDBJ databases">
        <authorList>
            <consortium name="AG Swart"/>
            <person name="Singh M."/>
            <person name="Singh A."/>
            <person name="Seah K."/>
            <person name="Emmerich C."/>
        </authorList>
    </citation>
    <scope>NUCLEOTIDE SEQUENCE</scope>
    <source>
        <strain evidence="5">DP1</strain>
    </source>
</reference>
<evidence type="ECO:0000256" key="3">
    <source>
        <dbReference type="SAM" id="SignalP"/>
    </source>
</evidence>
<keyword evidence="2" id="KW-1133">Transmembrane helix</keyword>
<protein>
    <recommendedName>
        <fullName evidence="4">EGF-like domain-containing protein</fullName>
    </recommendedName>
</protein>
<feature type="compositionally biased region" description="Acidic residues" evidence="1">
    <location>
        <begin position="192"/>
        <end position="211"/>
    </location>
</feature>
<keyword evidence="2" id="KW-0812">Transmembrane</keyword>
<proteinExistence type="predicted"/>
<evidence type="ECO:0000256" key="1">
    <source>
        <dbReference type="SAM" id="MobiDB-lite"/>
    </source>
</evidence>
<dbReference type="Gene3D" id="2.60.120.260">
    <property type="entry name" value="Galactose-binding domain-like"/>
    <property type="match status" value="1"/>
</dbReference>
<organism evidence="5 6">
    <name type="scientific">Euplotes crassus</name>
    <dbReference type="NCBI Taxonomy" id="5936"/>
    <lineage>
        <taxon>Eukaryota</taxon>
        <taxon>Sar</taxon>
        <taxon>Alveolata</taxon>
        <taxon>Ciliophora</taxon>
        <taxon>Intramacronucleata</taxon>
        <taxon>Spirotrichea</taxon>
        <taxon>Hypotrichia</taxon>
        <taxon>Euplotida</taxon>
        <taxon>Euplotidae</taxon>
        <taxon>Moneuplotes</taxon>
    </lineage>
</organism>
<dbReference type="AlphaFoldDB" id="A0AAD1XPM0"/>
<evidence type="ECO:0000313" key="6">
    <source>
        <dbReference type="Proteomes" id="UP001295684"/>
    </source>
</evidence>
<comment type="caution">
    <text evidence="5">The sequence shown here is derived from an EMBL/GenBank/DDBJ whole genome shotgun (WGS) entry which is preliminary data.</text>
</comment>
<dbReference type="InterPro" id="IPR000742">
    <property type="entry name" value="EGF"/>
</dbReference>
<feature type="domain" description="EGF-like" evidence="4">
    <location>
        <begin position="136"/>
        <end position="147"/>
    </location>
</feature>